<evidence type="ECO:0000313" key="5">
    <source>
        <dbReference type="EMBL" id="TSB04117.1"/>
    </source>
</evidence>
<proteinExistence type="inferred from homology"/>
<sequence>MVISRILPMVFVFCGALATPNAAQAEVFELASNGNFVQISRPAWKPEPVLVPDYVGAEIVAPAPMPTTPTGTVRQHIQHAAAKYGISSDLVDAVAWQESRYNPRARSSAGAMGVMQLMPATARMLGVTNPHDVRQNVSGGAAYLRAQLERFGNNVPLALAAYNAGPGAVMKYGGIPPYRETQNYVRQIMRRLSAISLQRNTYE</sequence>
<evidence type="ECO:0000259" key="4">
    <source>
        <dbReference type="Pfam" id="PF01464"/>
    </source>
</evidence>
<comment type="similarity">
    <text evidence="1">Belongs to the transglycosylase Slt family.</text>
</comment>
<dbReference type="OrthoDB" id="9815002at2"/>
<dbReference type="SUPFAM" id="SSF53955">
    <property type="entry name" value="Lysozyme-like"/>
    <property type="match status" value="1"/>
</dbReference>
<reference evidence="5 6" key="1">
    <citation type="submission" date="2019-07" db="EMBL/GenBank/DDBJ databases">
        <authorList>
            <person name="Park M."/>
        </authorList>
    </citation>
    <scope>NUCLEOTIDE SEQUENCE [LARGE SCALE GENOMIC DNA]</scope>
    <source>
        <strain evidence="5 6">KCTC32445</strain>
    </source>
</reference>
<dbReference type="AlphaFoldDB" id="A0A553WHD2"/>
<evidence type="ECO:0000256" key="3">
    <source>
        <dbReference type="SAM" id="SignalP"/>
    </source>
</evidence>
<dbReference type="Pfam" id="PF01464">
    <property type="entry name" value="SLT"/>
    <property type="match status" value="1"/>
</dbReference>
<comment type="similarity">
    <text evidence="2">Belongs to the virb1 family.</text>
</comment>
<dbReference type="GO" id="GO:0000270">
    <property type="term" value="P:peptidoglycan metabolic process"/>
    <property type="evidence" value="ECO:0007669"/>
    <property type="project" value="InterPro"/>
</dbReference>
<evidence type="ECO:0000313" key="6">
    <source>
        <dbReference type="Proteomes" id="UP000320160"/>
    </source>
</evidence>
<dbReference type="Gene3D" id="1.10.530.10">
    <property type="match status" value="1"/>
</dbReference>
<keyword evidence="6" id="KW-1185">Reference proteome</keyword>
<dbReference type="GO" id="GO:0008933">
    <property type="term" value="F:peptidoglycan lytic transglycosylase activity"/>
    <property type="evidence" value="ECO:0007669"/>
    <property type="project" value="InterPro"/>
</dbReference>
<dbReference type="PANTHER" id="PTHR37423">
    <property type="entry name" value="SOLUBLE LYTIC MUREIN TRANSGLYCOSYLASE-RELATED"/>
    <property type="match status" value="1"/>
</dbReference>
<dbReference type="InterPro" id="IPR008258">
    <property type="entry name" value="Transglycosylase_SLT_dom_1"/>
</dbReference>
<dbReference type="Proteomes" id="UP000320160">
    <property type="component" value="Unassembled WGS sequence"/>
</dbReference>
<dbReference type="InterPro" id="IPR023346">
    <property type="entry name" value="Lysozyme-like_dom_sf"/>
</dbReference>
<dbReference type="EMBL" id="VKKU01000001">
    <property type="protein sequence ID" value="TSB04117.1"/>
    <property type="molecule type" value="Genomic_DNA"/>
</dbReference>
<name>A0A553WHD2_9SPHN</name>
<dbReference type="PROSITE" id="PS00922">
    <property type="entry name" value="TRANSGLYCOSYLASE"/>
    <property type="match status" value="1"/>
</dbReference>
<feature type="domain" description="Transglycosylase SLT" evidence="4">
    <location>
        <begin position="77"/>
        <end position="183"/>
    </location>
</feature>
<dbReference type="GO" id="GO:0016020">
    <property type="term" value="C:membrane"/>
    <property type="evidence" value="ECO:0007669"/>
    <property type="project" value="InterPro"/>
</dbReference>
<keyword evidence="3" id="KW-0732">Signal</keyword>
<dbReference type="CDD" id="cd00254">
    <property type="entry name" value="LT-like"/>
    <property type="match status" value="1"/>
</dbReference>
<comment type="caution">
    <text evidence="5">The sequence shown here is derived from an EMBL/GenBank/DDBJ whole genome shotgun (WGS) entry which is preliminary data.</text>
</comment>
<accession>A0A553WHD2</accession>
<feature type="chain" id="PRO_5021751081" evidence="3">
    <location>
        <begin position="26"/>
        <end position="203"/>
    </location>
</feature>
<evidence type="ECO:0000256" key="1">
    <source>
        <dbReference type="ARBA" id="ARBA00007734"/>
    </source>
</evidence>
<protein>
    <submittedName>
        <fullName evidence="5">Lytic transglycosylase domain-containing protein</fullName>
    </submittedName>
</protein>
<organism evidence="5 6">
    <name type="scientific">Sphingorhabdus contaminans</name>
    <dbReference type="NCBI Taxonomy" id="1343899"/>
    <lineage>
        <taxon>Bacteria</taxon>
        <taxon>Pseudomonadati</taxon>
        <taxon>Pseudomonadota</taxon>
        <taxon>Alphaproteobacteria</taxon>
        <taxon>Sphingomonadales</taxon>
        <taxon>Sphingomonadaceae</taxon>
        <taxon>Sphingorhabdus</taxon>
    </lineage>
</organism>
<gene>
    <name evidence="5" type="ORF">FOM92_01370</name>
</gene>
<dbReference type="InterPro" id="IPR000189">
    <property type="entry name" value="Transglyc_AS"/>
</dbReference>
<feature type="signal peptide" evidence="3">
    <location>
        <begin position="1"/>
        <end position="25"/>
    </location>
</feature>
<dbReference type="PANTHER" id="PTHR37423:SF2">
    <property type="entry name" value="MEMBRANE-BOUND LYTIC MUREIN TRANSGLYCOSYLASE C"/>
    <property type="match status" value="1"/>
</dbReference>
<evidence type="ECO:0000256" key="2">
    <source>
        <dbReference type="ARBA" id="ARBA00009387"/>
    </source>
</evidence>